<dbReference type="InterPro" id="IPR001387">
    <property type="entry name" value="Cro/C1-type_HTH"/>
</dbReference>
<organism evidence="3 4">
    <name type="scientific">Helicobacter pullorum</name>
    <dbReference type="NCBI Taxonomy" id="35818"/>
    <lineage>
        <taxon>Bacteria</taxon>
        <taxon>Pseudomonadati</taxon>
        <taxon>Campylobacterota</taxon>
        <taxon>Epsilonproteobacteria</taxon>
        <taxon>Campylobacterales</taxon>
        <taxon>Helicobacteraceae</taxon>
        <taxon>Helicobacter</taxon>
    </lineage>
</organism>
<keyword evidence="1" id="KW-0238">DNA-binding</keyword>
<reference evidence="3 4" key="1">
    <citation type="submission" date="2014-06" db="EMBL/GenBank/DDBJ databases">
        <title>Helicobacter pullorum isolates in fresh chicken meat - phenotypic and genotypic features.</title>
        <authorList>
            <person name="Borges V."/>
            <person name="Santos A."/>
            <person name="Correia C.B."/>
            <person name="Saraiva M."/>
            <person name="Menard A."/>
            <person name="Vieira L."/>
            <person name="Sampaio D.A."/>
            <person name="Gomes J.P."/>
            <person name="Oleastro M."/>
        </authorList>
    </citation>
    <scope>NUCLEOTIDE SEQUENCE [LARGE SCALE GENOMIC DNA]</scope>
    <source>
        <strain evidence="3 4">229334/12</strain>
    </source>
</reference>
<name>A0A0N1E844_9HELI</name>
<dbReference type="NCBIfam" id="TIGR02607">
    <property type="entry name" value="antidote_HigA"/>
    <property type="match status" value="1"/>
</dbReference>
<comment type="caution">
    <text evidence="3">The sequence shown here is derived from an EMBL/GenBank/DDBJ whole genome shotgun (WGS) entry which is preliminary data.</text>
</comment>
<evidence type="ECO:0000313" key="4">
    <source>
        <dbReference type="Proteomes" id="UP000037997"/>
    </source>
</evidence>
<dbReference type="Pfam" id="PF01381">
    <property type="entry name" value="HTH_3"/>
    <property type="match status" value="1"/>
</dbReference>
<accession>A0A0N1E844</accession>
<dbReference type="AlphaFoldDB" id="A0A0N1E844"/>
<dbReference type="SUPFAM" id="SSF47413">
    <property type="entry name" value="lambda repressor-like DNA-binding domains"/>
    <property type="match status" value="1"/>
</dbReference>
<evidence type="ECO:0000256" key="1">
    <source>
        <dbReference type="ARBA" id="ARBA00023125"/>
    </source>
</evidence>
<dbReference type="PANTHER" id="PTHR36924:SF1">
    <property type="entry name" value="ANTITOXIN HIGA-1"/>
    <property type="match status" value="1"/>
</dbReference>
<dbReference type="GO" id="GO:0003677">
    <property type="term" value="F:DNA binding"/>
    <property type="evidence" value="ECO:0007669"/>
    <property type="project" value="UniProtKB-KW"/>
</dbReference>
<dbReference type="CDD" id="cd00093">
    <property type="entry name" value="HTH_XRE"/>
    <property type="match status" value="1"/>
</dbReference>
<dbReference type="SMART" id="SM00530">
    <property type="entry name" value="HTH_XRE"/>
    <property type="match status" value="1"/>
</dbReference>
<dbReference type="PANTHER" id="PTHR36924">
    <property type="entry name" value="ANTITOXIN HIGA-1"/>
    <property type="match status" value="1"/>
</dbReference>
<feature type="domain" description="HTH cro/C1-type" evidence="2">
    <location>
        <begin position="17"/>
        <end position="66"/>
    </location>
</feature>
<dbReference type="PROSITE" id="PS50943">
    <property type="entry name" value="HTH_CROC1"/>
    <property type="match status" value="1"/>
</dbReference>
<proteinExistence type="predicted"/>
<dbReference type="EMBL" id="JNOC01000190">
    <property type="protein sequence ID" value="KPH51256.1"/>
    <property type="molecule type" value="Genomic_DNA"/>
</dbReference>
<dbReference type="Proteomes" id="UP000037997">
    <property type="component" value="Unassembled WGS sequence"/>
</dbReference>
<dbReference type="Gene3D" id="1.10.260.40">
    <property type="entry name" value="lambda repressor-like DNA-binding domains"/>
    <property type="match status" value="1"/>
</dbReference>
<evidence type="ECO:0000313" key="3">
    <source>
        <dbReference type="EMBL" id="KPH51256.1"/>
    </source>
</evidence>
<dbReference type="InterPro" id="IPR010982">
    <property type="entry name" value="Lambda_DNA-bd_dom_sf"/>
</dbReference>
<dbReference type="RefSeq" id="WP_054198835.1">
    <property type="nucleotide sequence ID" value="NZ_JNOC01000190.1"/>
</dbReference>
<sequence>MRVKTHAGEILNELFLKDLGITQTKLAEYLGVSFRTINELINGKRAVSVDMALRLAKFFDTTPEFWLNAQNAYDLSKANTEKIDKIKSYLEIA</sequence>
<gene>
    <name evidence="3" type="ORF">HPU229334_04330</name>
</gene>
<evidence type="ECO:0000259" key="2">
    <source>
        <dbReference type="PROSITE" id="PS50943"/>
    </source>
</evidence>
<dbReference type="PATRIC" id="fig|35818.11.peg.861"/>
<dbReference type="InterPro" id="IPR013430">
    <property type="entry name" value="Toxin_antidote_HigA"/>
</dbReference>
<protein>
    <recommendedName>
        <fullName evidence="2">HTH cro/C1-type domain-containing protein</fullName>
    </recommendedName>
</protein>